<dbReference type="AlphaFoldDB" id="A0A0G0T6B7"/>
<sequence>MAVTILTPIQKHILNILSKDKAFIHNFYLTGGTALSEFYLHHRLSEDLDFFSETEIDKIWLNTISAKIAGEIKATKDIQESFNRNLVFYNIKDQIIKTEFTYFPMSQISKPTVINKLPIDSEIDIAVNKFFTIYQKPSTRHFIDLYLLLTTKGYNWEELKKLARIKFDTNIDPIQFGSQLIKAEDISDLPKMLIKLPEEKWRKYFIQKAKDLKSELA</sequence>
<dbReference type="Proteomes" id="UP000034539">
    <property type="component" value="Unassembled WGS sequence"/>
</dbReference>
<comment type="caution">
    <text evidence="1">The sequence shown here is derived from an EMBL/GenBank/DDBJ whole genome shotgun (WGS) entry which is preliminary data.</text>
</comment>
<proteinExistence type="predicted"/>
<evidence type="ECO:0000313" key="2">
    <source>
        <dbReference type="Proteomes" id="UP000034539"/>
    </source>
</evidence>
<protein>
    <recommendedName>
        <fullName evidence="3">Nucleotidyl transferase AbiEii/AbiGii toxin family protein</fullName>
    </recommendedName>
</protein>
<dbReference type="EMBL" id="LBXN01000018">
    <property type="protein sequence ID" value="KKR33372.1"/>
    <property type="molecule type" value="Genomic_DNA"/>
</dbReference>
<reference evidence="1 2" key="1">
    <citation type="journal article" date="2015" name="Nature">
        <title>rRNA introns, odd ribosomes, and small enigmatic genomes across a large radiation of phyla.</title>
        <authorList>
            <person name="Brown C.T."/>
            <person name="Hug L.A."/>
            <person name="Thomas B.C."/>
            <person name="Sharon I."/>
            <person name="Castelle C.J."/>
            <person name="Singh A."/>
            <person name="Wilkins M.J."/>
            <person name="Williams K.H."/>
            <person name="Banfield J.F."/>
        </authorList>
    </citation>
    <scope>NUCLEOTIDE SEQUENCE [LARGE SCALE GENOMIC DNA]</scope>
</reference>
<dbReference type="Gene3D" id="3.10.450.620">
    <property type="entry name" value="JHP933, nucleotidyltransferase-like core domain"/>
    <property type="match status" value="1"/>
</dbReference>
<dbReference type="Pfam" id="PF08843">
    <property type="entry name" value="AbiEii"/>
    <property type="match status" value="1"/>
</dbReference>
<organism evidence="1 2">
    <name type="scientific">Candidatus Gottesmanbacteria bacterium GW2011_GWC2_39_8</name>
    <dbReference type="NCBI Taxonomy" id="1618450"/>
    <lineage>
        <taxon>Bacteria</taxon>
        <taxon>Candidatus Gottesmaniibacteriota</taxon>
    </lineage>
</organism>
<dbReference type="InterPro" id="IPR014942">
    <property type="entry name" value="AbiEii"/>
</dbReference>
<gene>
    <name evidence="1" type="ORF">UT63_C0018G0012</name>
</gene>
<accession>A0A0G0T6B7</accession>
<evidence type="ECO:0000313" key="1">
    <source>
        <dbReference type="EMBL" id="KKR33372.1"/>
    </source>
</evidence>
<evidence type="ECO:0008006" key="3">
    <source>
        <dbReference type="Google" id="ProtNLM"/>
    </source>
</evidence>
<name>A0A0G0T6B7_9BACT</name>